<dbReference type="PROSITE" id="PS50928">
    <property type="entry name" value="ABC_TM1"/>
    <property type="match status" value="1"/>
</dbReference>
<dbReference type="CDD" id="cd06261">
    <property type="entry name" value="TM_PBP2"/>
    <property type="match status" value="1"/>
</dbReference>
<dbReference type="PANTHER" id="PTHR30151">
    <property type="entry name" value="ALKANE SULFONATE ABC TRANSPORTER-RELATED, MEMBRANE SUBUNIT"/>
    <property type="match status" value="1"/>
</dbReference>
<keyword evidence="2 7" id="KW-0813">Transport</keyword>
<evidence type="ECO:0000256" key="6">
    <source>
        <dbReference type="ARBA" id="ARBA00023136"/>
    </source>
</evidence>
<dbReference type="SUPFAM" id="SSF161098">
    <property type="entry name" value="MetI-like"/>
    <property type="match status" value="1"/>
</dbReference>
<keyword evidence="6 7" id="KW-0472">Membrane</keyword>
<dbReference type="InterPro" id="IPR000515">
    <property type="entry name" value="MetI-like"/>
</dbReference>
<keyword evidence="10" id="KW-1185">Reference proteome</keyword>
<comment type="similarity">
    <text evidence="7">Belongs to the binding-protein-dependent transport system permease family.</text>
</comment>
<evidence type="ECO:0000256" key="5">
    <source>
        <dbReference type="ARBA" id="ARBA00022989"/>
    </source>
</evidence>
<feature type="transmembrane region" description="Helical" evidence="7">
    <location>
        <begin position="198"/>
        <end position="225"/>
    </location>
</feature>
<feature type="transmembrane region" description="Helical" evidence="7">
    <location>
        <begin position="126"/>
        <end position="148"/>
    </location>
</feature>
<dbReference type="Gene3D" id="1.10.3720.10">
    <property type="entry name" value="MetI-like"/>
    <property type="match status" value="1"/>
</dbReference>
<comment type="caution">
    <text evidence="9">The sequence shown here is derived from an EMBL/GenBank/DDBJ whole genome shotgun (WGS) entry which is preliminary data.</text>
</comment>
<accession>A0A5D0NI64</accession>
<evidence type="ECO:0000256" key="1">
    <source>
        <dbReference type="ARBA" id="ARBA00004651"/>
    </source>
</evidence>
<feature type="transmembrane region" description="Helical" evidence="7">
    <location>
        <begin position="154"/>
        <end position="177"/>
    </location>
</feature>
<feature type="transmembrane region" description="Helical" evidence="7">
    <location>
        <begin position="34"/>
        <end position="55"/>
    </location>
</feature>
<evidence type="ECO:0000256" key="3">
    <source>
        <dbReference type="ARBA" id="ARBA00022475"/>
    </source>
</evidence>
<dbReference type="RefSeq" id="WP_067899396.1">
    <property type="nucleotide sequence ID" value="NZ_VSFG01000005.1"/>
</dbReference>
<feature type="domain" description="ABC transmembrane type-1" evidence="8">
    <location>
        <begin position="88"/>
        <end position="269"/>
    </location>
</feature>
<dbReference type="GO" id="GO:0005886">
    <property type="term" value="C:plasma membrane"/>
    <property type="evidence" value="ECO:0007669"/>
    <property type="project" value="UniProtKB-SubCell"/>
</dbReference>
<dbReference type="STRING" id="1220554.GCA_001552135_06175"/>
<name>A0A5D0NI64_9ACTN</name>
<dbReference type="EMBL" id="VSFG01000005">
    <property type="protein sequence ID" value="TYB44039.1"/>
    <property type="molecule type" value="Genomic_DNA"/>
</dbReference>
<dbReference type="Proteomes" id="UP000323380">
    <property type="component" value="Unassembled WGS sequence"/>
</dbReference>
<keyword evidence="4 7" id="KW-0812">Transmembrane</keyword>
<evidence type="ECO:0000313" key="9">
    <source>
        <dbReference type="EMBL" id="TYB44039.1"/>
    </source>
</evidence>
<sequence length="285" mass="30254">MNRATPRGAGERVKRREPAVPRGTWRAGLPARAAFLLLPPVAVGLAGVLLIQLVISRFEISGVVIPKPTDVAAVMRSDIFLEQVGQSTWETWKATLIGFALGAGSGVALGLLMAESRIVRFVLYPYVVAFQSLPKIALAPVCALWLGFGLTMKFSFAAMLAFFPAVVATLAALAAVPRTRLEMAAAFDASRRQRLLRISLPSAVPGIVSGLEISMAFALIGAIVGEFVAPSAGGLGQLLLSYSESINVAAEFSVLVVLMLLGVAQNKILFGLLRAGTERFFESSR</sequence>
<evidence type="ECO:0000259" key="8">
    <source>
        <dbReference type="PROSITE" id="PS50928"/>
    </source>
</evidence>
<dbReference type="AlphaFoldDB" id="A0A5D0NI64"/>
<dbReference type="Pfam" id="PF00528">
    <property type="entry name" value="BPD_transp_1"/>
    <property type="match status" value="1"/>
</dbReference>
<keyword evidence="3" id="KW-1003">Cell membrane</keyword>
<evidence type="ECO:0000256" key="4">
    <source>
        <dbReference type="ARBA" id="ARBA00022692"/>
    </source>
</evidence>
<evidence type="ECO:0000256" key="7">
    <source>
        <dbReference type="RuleBase" id="RU363032"/>
    </source>
</evidence>
<dbReference type="InterPro" id="IPR035906">
    <property type="entry name" value="MetI-like_sf"/>
</dbReference>
<dbReference type="GO" id="GO:0055085">
    <property type="term" value="P:transmembrane transport"/>
    <property type="evidence" value="ECO:0007669"/>
    <property type="project" value="InterPro"/>
</dbReference>
<feature type="transmembrane region" description="Helical" evidence="7">
    <location>
        <begin position="94"/>
        <end position="114"/>
    </location>
</feature>
<evidence type="ECO:0000256" key="2">
    <source>
        <dbReference type="ARBA" id="ARBA00022448"/>
    </source>
</evidence>
<keyword evidence="5 7" id="KW-1133">Transmembrane helix</keyword>
<comment type="subcellular location">
    <subcellularLocation>
        <location evidence="1 7">Cell membrane</location>
        <topology evidence="1 7">Multi-pass membrane protein</topology>
    </subcellularLocation>
</comment>
<proteinExistence type="inferred from homology"/>
<feature type="transmembrane region" description="Helical" evidence="7">
    <location>
        <begin position="245"/>
        <end position="264"/>
    </location>
</feature>
<dbReference type="PANTHER" id="PTHR30151:SF0">
    <property type="entry name" value="ABC TRANSPORTER PERMEASE PROTEIN MJ0413-RELATED"/>
    <property type="match status" value="1"/>
</dbReference>
<protein>
    <submittedName>
        <fullName evidence="9">ABC transporter permease subunit</fullName>
    </submittedName>
</protein>
<reference evidence="9 10" key="1">
    <citation type="submission" date="2019-08" db="EMBL/GenBank/DDBJ databases">
        <title>Actinomadura sp. nov. CYP1-5 isolated from mountain soil.</title>
        <authorList>
            <person name="Songsumanus A."/>
            <person name="Kuncharoen N."/>
            <person name="Kudo T."/>
            <person name="Yuki M."/>
            <person name="Igarashi Y."/>
            <person name="Tanasupawat S."/>
        </authorList>
    </citation>
    <scope>NUCLEOTIDE SEQUENCE [LARGE SCALE GENOMIC DNA]</scope>
    <source>
        <strain evidence="9 10">JCM 14158</strain>
    </source>
</reference>
<organism evidence="9 10">
    <name type="scientific">Actinomadura chibensis</name>
    <dbReference type="NCBI Taxonomy" id="392828"/>
    <lineage>
        <taxon>Bacteria</taxon>
        <taxon>Bacillati</taxon>
        <taxon>Actinomycetota</taxon>
        <taxon>Actinomycetes</taxon>
        <taxon>Streptosporangiales</taxon>
        <taxon>Thermomonosporaceae</taxon>
        <taxon>Actinomadura</taxon>
    </lineage>
</organism>
<gene>
    <name evidence="9" type="ORF">FXF69_24065</name>
</gene>
<evidence type="ECO:0000313" key="10">
    <source>
        <dbReference type="Proteomes" id="UP000323380"/>
    </source>
</evidence>